<organism evidence="2 3">
    <name type="scientific">Lithospermum erythrorhizon</name>
    <name type="common">Purple gromwell</name>
    <name type="synonym">Lithospermum officinale var. erythrorhizon</name>
    <dbReference type="NCBI Taxonomy" id="34254"/>
    <lineage>
        <taxon>Eukaryota</taxon>
        <taxon>Viridiplantae</taxon>
        <taxon>Streptophyta</taxon>
        <taxon>Embryophyta</taxon>
        <taxon>Tracheophyta</taxon>
        <taxon>Spermatophyta</taxon>
        <taxon>Magnoliopsida</taxon>
        <taxon>eudicotyledons</taxon>
        <taxon>Gunneridae</taxon>
        <taxon>Pentapetalae</taxon>
        <taxon>asterids</taxon>
        <taxon>lamiids</taxon>
        <taxon>Boraginales</taxon>
        <taxon>Boraginaceae</taxon>
        <taxon>Boraginoideae</taxon>
        <taxon>Lithospermeae</taxon>
        <taxon>Lithospermum</taxon>
    </lineage>
</organism>
<reference evidence="2 3" key="1">
    <citation type="submission" date="2024-01" db="EMBL/GenBank/DDBJ databases">
        <title>The complete chloroplast genome sequence of Lithospermum erythrorhizon: insights into the phylogenetic relationship among Boraginaceae species and the maternal lineages of purple gromwells.</title>
        <authorList>
            <person name="Okada T."/>
            <person name="Watanabe K."/>
        </authorList>
    </citation>
    <scope>NUCLEOTIDE SEQUENCE [LARGE SCALE GENOMIC DNA]</scope>
</reference>
<dbReference type="AlphaFoldDB" id="A0AAV3Q992"/>
<dbReference type="EMBL" id="BAABME010020512">
    <property type="protein sequence ID" value="GAA0160627.1"/>
    <property type="molecule type" value="Genomic_DNA"/>
</dbReference>
<evidence type="ECO:0000259" key="1">
    <source>
        <dbReference type="Pfam" id="PF24626"/>
    </source>
</evidence>
<dbReference type="PANTHER" id="PTHR48475">
    <property type="entry name" value="RIBONUCLEASE H"/>
    <property type="match status" value="1"/>
</dbReference>
<dbReference type="InterPro" id="IPR056924">
    <property type="entry name" value="SH3_Tf2-1"/>
</dbReference>
<dbReference type="Pfam" id="PF24626">
    <property type="entry name" value="SH3_Tf2-1"/>
    <property type="match status" value="1"/>
</dbReference>
<name>A0AAV3Q992_LITER</name>
<accession>A0AAV3Q992</accession>
<dbReference type="PANTHER" id="PTHR48475:SF2">
    <property type="entry name" value="RIBONUCLEASE H"/>
    <property type="match status" value="1"/>
</dbReference>
<dbReference type="Gene3D" id="1.10.340.70">
    <property type="match status" value="1"/>
</dbReference>
<gene>
    <name evidence="2" type="ORF">LIER_39070</name>
</gene>
<dbReference type="Proteomes" id="UP001454036">
    <property type="component" value="Unassembled WGS sequence"/>
</dbReference>
<protein>
    <recommendedName>
        <fullName evidence="1">Tf2-1-like SH3-like domain-containing protein</fullName>
    </recommendedName>
</protein>
<keyword evidence="3" id="KW-1185">Reference proteome</keyword>
<sequence length="217" mass="24964">MLVTVLEEPEDWQTPTSRFLSTGQLSDNKLEAKKAQNRSYKFHLYQGELYKKPVEGPFLLCVSANNIPKVLFEVHNGRCGSRIRGRSLALKITRTGFFWPTLSKDEVMYVKTFDACQRLSNIPQKPAATLTPVINSIPFAMFGLTWRVKNRQFNVGDLVLRMYAITRPNCKNKLSPKWEGPYKISKVVGPATYELSHLNGRLINHTWHATKLRKYYV</sequence>
<evidence type="ECO:0000313" key="3">
    <source>
        <dbReference type="Proteomes" id="UP001454036"/>
    </source>
</evidence>
<proteinExistence type="predicted"/>
<feature type="domain" description="Tf2-1-like SH3-like" evidence="1">
    <location>
        <begin position="157"/>
        <end position="215"/>
    </location>
</feature>
<evidence type="ECO:0000313" key="2">
    <source>
        <dbReference type="EMBL" id="GAA0160627.1"/>
    </source>
</evidence>
<comment type="caution">
    <text evidence="2">The sequence shown here is derived from an EMBL/GenBank/DDBJ whole genome shotgun (WGS) entry which is preliminary data.</text>
</comment>